<protein>
    <submittedName>
        <fullName evidence="8">RDD family protein</fullName>
    </submittedName>
</protein>
<evidence type="ECO:0000256" key="1">
    <source>
        <dbReference type="ARBA" id="ARBA00004651"/>
    </source>
</evidence>
<feature type="transmembrane region" description="Helical" evidence="6">
    <location>
        <begin position="23"/>
        <end position="54"/>
    </location>
</feature>
<evidence type="ECO:0000313" key="9">
    <source>
        <dbReference type="Proteomes" id="UP001157134"/>
    </source>
</evidence>
<proteinExistence type="predicted"/>
<evidence type="ECO:0000256" key="2">
    <source>
        <dbReference type="ARBA" id="ARBA00022475"/>
    </source>
</evidence>
<dbReference type="Proteomes" id="UP001157134">
    <property type="component" value="Unassembled WGS sequence"/>
</dbReference>
<gene>
    <name evidence="8" type="ORF">tloyanaT_21100</name>
</gene>
<dbReference type="InterPro" id="IPR010432">
    <property type="entry name" value="RDD"/>
</dbReference>
<evidence type="ECO:0000256" key="6">
    <source>
        <dbReference type="SAM" id="Phobius"/>
    </source>
</evidence>
<comment type="subcellular location">
    <subcellularLocation>
        <location evidence="1">Cell membrane</location>
        <topology evidence="1">Multi-pass membrane protein</topology>
    </subcellularLocation>
</comment>
<organism evidence="8 9">
    <name type="scientific">Thalassotalea loyana</name>
    <dbReference type="NCBI Taxonomy" id="280483"/>
    <lineage>
        <taxon>Bacteria</taxon>
        <taxon>Pseudomonadati</taxon>
        <taxon>Pseudomonadota</taxon>
        <taxon>Gammaproteobacteria</taxon>
        <taxon>Alteromonadales</taxon>
        <taxon>Colwelliaceae</taxon>
        <taxon>Thalassotalea</taxon>
    </lineage>
</organism>
<evidence type="ECO:0000256" key="3">
    <source>
        <dbReference type="ARBA" id="ARBA00022692"/>
    </source>
</evidence>
<keyword evidence="4 6" id="KW-1133">Transmembrane helix</keyword>
<accession>A0ABQ6HCP0</accession>
<comment type="caution">
    <text evidence="8">The sequence shown here is derived from an EMBL/GenBank/DDBJ whole genome shotgun (WGS) entry which is preliminary data.</text>
</comment>
<dbReference type="PANTHER" id="PTHR36115:SF10">
    <property type="entry name" value="RDD DOMAIN-CONTAINING PROTEIN"/>
    <property type="match status" value="1"/>
</dbReference>
<evidence type="ECO:0000256" key="5">
    <source>
        <dbReference type="ARBA" id="ARBA00023136"/>
    </source>
</evidence>
<dbReference type="InterPro" id="IPR051791">
    <property type="entry name" value="Pra-immunoreactive"/>
</dbReference>
<keyword evidence="3 6" id="KW-0812">Transmembrane</keyword>
<evidence type="ECO:0000313" key="8">
    <source>
        <dbReference type="EMBL" id="GLX85858.1"/>
    </source>
</evidence>
<name>A0ABQ6HCP0_9GAMM</name>
<feature type="transmembrane region" description="Helical" evidence="6">
    <location>
        <begin position="74"/>
        <end position="93"/>
    </location>
</feature>
<keyword evidence="2" id="KW-1003">Cell membrane</keyword>
<keyword evidence="5 6" id="KW-0472">Membrane</keyword>
<reference evidence="8 9" key="1">
    <citation type="submission" date="2023-03" db="EMBL/GenBank/DDBJ databases">
        <title>Thalassotalea loyana LMG 22536T draft genome sequence.</title>
        <authorList>
            <person name="Sawabe T."/>
        </authorList>
    </citation>
    <scope>NUCLEOTIDE SEQUENCE [LARGE SCALE GENOMIC DNA]</scope>
    <source>
        <strain evidence="8 9">LMG 22536</strain>
    </source>
</reference>
<feature type="domain" description="RDD" evidence="7">
    <location>
        <begin position="14"/>
        <end position="152"/>
    </location>
</feature>
<evidence type="ECO:0000256" key="4">
    <source>
        <dbReference type="ARBA" id="ARBA00022989"/>
    </source>
</evidence>
<dbReference type="Pfam" id="PF06271">
    <property type="entry name" value="RDD"/>
    <property type="match status" value="1"/>
</dbReference>
<keyword evidence="9" id="KW-1185">Reference proteome</keyword>
<dbReference type="EMBL" id="BSSV01000004">
    <property type="protein sequence ID" value="GLX85858.1"/>
    <property type="molecule type" value="Genomic_DNA"/>
</dbReference>
<evidence type="ECO:0000259" key="7">
    <source>
        <dbReference type="Pfam" id="PF06271"/>
    </source>
</evidence>
<sequence length="167" mass="18987">MGFVMSSQEQFPRAGFFRRFGSWVYDVLIAVAVYMTAGAISFGIFAVLVSTGIIPNGGEEHVISVMQNSFVYTWLNEVFKFAWVAYFFVFFWARSGQTIGMKAWRLRLQNQDGTLISKKTGLKRLLPTLFGLGNLLVIFDRKNKLSLQDRVTNTEVVVLTLEANRPR</sequence>
<dbReference type="PANTHER" id="PTHR36115">
    <property type="entry name" value="PROLINE-RICH ANTIGEN HOMOLOG-RELATED"/>
    <property type="match status" value="1"/>
</dbReference>